<dbReference type="eggNOG" id="ENOG5032T1D">
    <property type="taxonomic scope" value="Bacteria"/>
</dbReference>
<keyword evidence="1" id="KW-0812">Transmembrane</keyword>
<dbReference type="Proteomes" id="UP000005744">
    <property type="component" value="Unassembled WGS sequence"/>
</dbReference>
<dbReference type="RefSeq" id="WP_002684913.1">
    <property type="nucleotide sequence ID" value="NZ_JH600070.1"/>
</dbReference>
<feature type="transmembrane region" description="Helical" evidence="1">
    <location>
        <begin position="69"/>
        <end position="89"/>
    </location>
</feature>
<name>I3CF02_9GAMM</name>
<dbReference type="OrthoDB" id="5421573at2"/>
<dbReference type="STRING" id="395493.BegalDRAFT_1299"/>
<feature type="transmembrane region" description="Helical" evidence="1">
    <location>
        <begin position="45"/>
        <end position="63"/>
    </location>
</feature>
<organism evidence="2 3">
    <name type="scientific">Beggiatoa alba B18LD</name>
    <dbReference type="NCBI Taxonomy" id="395493"/>
    <lineage>
        <taxon>Bacteria</taxon>
        <taxon>Pseudomonadati</taxon>
        <taxon>Pseudomonadota</taxon>
        <taxon>Gammaproteobacteria</taxon>
        <taxon>Thiotrichales</taxon>
        <taxon>Thiotrichaceae</taxon>
        <taxon>Beggiatoa</taxon>
    </lineage>
</organism>
<evidence type="ECO:0000256" key="1">
    <source>
        <dbReference type="SAM" id="Phobius"/>
    </source>
</evidence>
<feature type="transmembrane region" description="Helical" evidence="1">
    <location>
        <begin position="101"/>
        <end position="120"/>
    </location>
</feature>
<keyword evidence="3" id="KW-1185">Reference proteome</keyword>
<reference evidence="2 3" key="1">
    <citation type="submission" date="2011-11" db="EMBL/GenBank/DDBJ databases">
        <title>Improved High-Quality Draft sequence of Beggiatoa alba B18lD.</title>
        <authorList>
            <consortium name="US DOE Joint Genome Institute"/>
            <person name="Lucas S."/>
            <person name="Han J."/>
            <person name="Lapidus A."/>
            <person name="Cheng J.-F."/>
            <person name="Goodwin L."/>
            <person name="Pitluck S."/>
            <person name="Peters L."/>
            <person name="Mikhailova N."/>
            <person name="Held B."/>
            <person name="Detter J.C."/>
            <person name="Han C."/>
            <person name="Tapia R."/>
            <person name="Land M."/>
            <person name="Hauser L."/>
            <person name="Kyrpides N."/>
            <person name="Ivanova N."/>
            <person name="Pagani I."/>
            <person name="Samuel K."/>
            <person name="Teske A."/>
            <person name="Mueller J."/>
            <person name="Woyke T."/>
        </authorList>
    </citation>
    <scope>NUCLEOTIDE SEQUENCE [LARGE SCALE GENOMIC DNA]</scope>
    <source>
        <strain evidence="2 3">B18LD</strain>
    </source>
</reference>
<protein>
    <submittedName>
        <fullName evidence="2">Uncharacterized protein</fullName>
    </submittedName>
</protein>
<gene>
    <name evidence="2" type="ORF">BegalDRAFT_1299</name>
</gene>
<sequence>MQREFSFGRFFIGLIMLIMGGYLFLKNIHVGFSFVYSYYVGGMRLNTGLVLIPFIFGIGMIFYNPDNDIGWWLVIISIILIIAGVINSINMVLVPMSAFDLMMILGLMIGGLGLFLSSFFGRRKPIEESPAPTNPRLPPRQNLKK</sequence>
<proteinExistence type="predicted"/>
<evidence type="ECO:0000313" key="2">
    <source>
        <dbReference type="EMBL" id="EIJ42195.1"/>
    </source>
</evidence>
<accession>I3CF02</accession>
<keyword evidence="1" id="KW-0472">Membrane</keyword>
<evidence type="ECO:0000313" key="3">
    <source>
        <dbReference type="Proteomes" id="UP000005744"/>
    </source>
</evidence>
<dbReference type="HOGENOM" id="CLU_137857_1_0_6"/>
<feature type="transmembrane region" description="Helical" evidence="1">
    <location>
        <begin position="6"/>
        <end position="25"/>
    </location>
</feature>
<dbReference type="EMBL" id="JH600070">
    <property type="protein sequence ID" value="EIJ42195.1"/>
    <property type="molecule type" value="Genomic_DNA"/>
</dbReference>
<dbReference type="AlphaFoldDB" id="I3CF02"/>
<keyword evidence="1" id="KW-1133">Transmembrane helix</keyword>